<dbReference type="Proteomes" id="UP000789831">
    <property type="component" value="Unassembled WGS sequence"/>
</dbReference>
<feature type="transmembrane region" description="Helical" evidence="2">
    <location>
        <begin position="289"/>
        <end position="312"/>
    </location>
</feature>
<evidence type="ECO:0000256" key="1">
    <source>
        <dbReference type="SAM" id="MobiDB-lite"/>
    </source>
</evidence>
<name>A0A9N8YL08_9GLOM</name>
<comment type="caution">
    <text evidence="3">The sequence shown here is derived from an EMBL/GenBank/DDBJ whole genome shotgun (WGS) entry which is preliminary data.</text>
</comment>
<evidence type="ECO:0000313" key="3">
    <source>
        <dbReference type="EMBL" id="CAG8435932.1"/>
    </source>
</evidence>
<dbReference type="EMBL" id="CAJVPL010000030">
    <property type="protein sequence ID" value="CAG8435932.1"/>
    <property type="molecule type" value="Genomic_DNA"/>
</dbReference>
<keyword evidence="2" id="KW-1133">Transmembrane helix</keyword>
<protein>
    <submittedName>
        <fullName evidence="3">8605_t:CDS:1</fullName>
    </submittedName>
</protein>
<reference evidence="3" key="1">
    <citation type="submission" date="2021-06" db="EMBL/GenBank/DDBJ databases">
        <authorList>
            <person name="Kallberg Y."/>
            <person name="Tangrot J."/>
            <person name="Rosling A."/>
        </authorList>
    </citation>
    <scope>NUCLEOTIDE SEQUENCE</scope>
    <source>
        <strain evidence="3">MT106</strain>
    </source>
</reference>
<feature type="region of interest" description="Disordered" evidence="1">
    <location>
        <begin position="387"/>
        <end position="408"/>
    </location>
</feature>
<keyword evidence="4" id="KW-1185">Reference proteome</keyword>
<feature type="transmembrane region" description="Helical" evidence="2">
    <location>
        <begin position="324"/>
        <end position="346"/>
    </location>
</feature>
<feature type="transmembrane region" description="Helical" evidence="2">
    <location>
        <begin position="112"/>
        <end position="136"/>
    </location>
</feature>
<feature type="compositionally biased region" description="Low complexity" evidence="1">
    <location>
        <begin position="396"/>
        <end position="407"/>
    </location>
</feature>
<feature type="transmembrane region" description="Helical" evidence="2">
    <location>
        <begin position="28"/>
        <end position="50"/>
    </location>
</feature>
<feature type="transmembrane region" description="Helical" evidence="2">
    <location>
        <begin position="180"/>
        <end position="199"/>
    </location>
</feature>
<evidence type="ECO:0000313" key="4">
    <source>
        <dbReference type="Proteomes" id="UP000789831"/>
    </source>
</evidence>
<organism evidence="3 4">
    <name type="scientific">Ambispora gerdemannii</name>
    <dbReference type="NCBI Taxonomy" id="144530"/>
    <lineage>
        <taxon>Eukaryota</taxon>
        <taxon>Fungi</taxon>
        <taxon>Fungi incertae sedis</taxon>
        <taxon>Mucoromycota</taxon>
        <taxon>Glomeromycotina</taxon>
        <taxon>Glomeromycetes</taxon>
        <taxon>Archaeosporales</taxon>
        <taxon>Ambisporaceae</taxon>
        <taxon>Ambispora</taxon>
    </lineage>
</organism>
<evidence type="ECO:0000256" key="2">
    <source>
        <dbReference type="SAM" id="Phobius"/>
    </source>
</evidence>
<dbReference type="OrthoDB" id="2400216at2759"/>
<dbReference type="AlphaFoldDB" id="A0A9N8YL08"/>
<accession>A0A9N8YL08</accession>
<proteinExistence type="predicted"/>
<gene>
    <name evidence="3" type="ORF">AGERDE_LOCUS597</name>
</gene>
<keyword evidence="2" id="KW-0812">Transmembrane</keyword>
<keyword evidence="2" id="KW-0472">Membrane</keyword>
<sequence length="531" mass="59355">MQIWFLLFTTVVFLLSSATTYIQYKRHAFILICLGVTGQLFSFSIILAAIATAGNEYRDIDNFTILQKVLCGISGSILSSQQTSNFTVSLALSIDLYMTLVKGKEAGKRLKWVFRVLCLIVPYFLVLLNILVVTLLSRGESSSFAFDTIESVDVCQVRTHVANNQWTIFLVRILPVNLPIFPAFVLSFMAIIPFAIKLFETRHLKQPTRSSFTPTTGQQTLAQTPNIITPRLEYGFSSSITSNDTNPTMQKKYGNYGSNNNIQQQGYSLSSDSTAANEKIMTRTIAGRMYIWCFIVSCLDLPMSIMGFIGYFQDDDNSDFITRLKLLLELIVHCLIFLVFATGNYANEQYRSIWSLLWSLRKKKASVDKQIHRVSSTAFVGMMNVNGTNSNGGGTSSKSQKSVRLSSEQPHPIFPSALNLPPSLLPVPRTFSNSFNNHSNHNISSILATIHSENNLSKDSNENDVEDDINDEMDDDKISSLPSPQFPPSAYSGISNITSTSRISTSHDRHSWLTKPPIRSISPDNLHAYDF</sequence>